<protein>
    <recommendedName>
        <fullName evidence="7">Integral membrane bound transporter domain-containing protein</fullName>
    </recommendedName>
</protein>
<organism evidence="8 9">
    <name type="scientific">Streptomyces himastatinicus ATCC 53653</name>
    <dbReference type="NCBI Taxonomy" id="457427"/>
    <lineage>
        <taxon>Bacteria</taxon>
        <taxon>Bacillati</taxon>
        <taxon>Actinomycetota</taxon>
        <taxon>Actinomycetes</taxon>
        <taxon>Kitasatosporales</taxon>
        <taxon>Streptomycetaceae</taxon>
        <taxon>Streptomyces</taxon>
        <taxon>Streptomyces violaceusniger group</taxon>
    </lineage>
</organism>
<dbReference type="PANTHER" id="PTHR47804">
    <property type="entry name" value="60S RIBOSOMAL PROTEIN L19"/>
    <property type="match status" value="1"/>
</dbReference>
<feature type="transmembrane region" description="Helical" evidence="6">
    <location>
        <begin position="417"/>
        <end position="435"/>
    </location>
</feature>
<evidence type="ECO:0000256" key="3">
    <source>
        <dbReference type="ARBA" id="ARBA00022989"/>
    </source>
</evidence>
<feature type="domain" description="Integral membrane bound transporter" evidence="7">
    <location>
        <begin position="384"/>
        <end position="505"/>
    </location>
</feature>
<evidence type="ECO:0000256" key="1">
    <source>
        <dbReference type="ARBA" id="ARBA00004141"/>
    </source>
</evidence>
<dbReference type="Pfam" id="PF13515">
    <property type="entry name" value="FUSC_2"/>
    <property type="match status" value="1"/>
</dbReference>
<keyword evidence="3 6" id="KW-1133">Transmembrane helix</keyword>
<evidence type="ECO:0000256" key="2">
    <source>
        <dbReference type="ARBA" id="ARBA00022692"/>
    </source>
</evidence>
<sequence>MSWSHALKQTAQAGLTIERIRLEPLVAVRGACGVAIVVGLTLWFGSPTLAVSSAFGAFSAGIAIFQKSWRPRPELALAAASLLAVSTFLGYLAAAHIATFVVMLAVWTLLTGMSWAVGPVSGLVSTQMVAVMLVTVTLPTSVLGALEHAALIGVGGVVQAALIVLFPVRPWGVQRDALADALAGVADYARRLRHDPQAPFDPQPLMDARSAAAVTPRAAKRRPSQLRGYRLLAERIRPVLASMADPVVGAPMLGPERDRVRELLAATATVLDAVAHAVRRSRPVRLPPEAMAVLEVPESGPMLNGAARRAALKLMALVNDVVESSDERVEAVTSEGTKDRRHLPRPTVPGLVPVALRALRREARWDSRILRHAVRLTVVAVGGYLLGAVLPFGHGYWAPLTSVMVLRPDFGQTFSRGVARFFGTLAGVLIGGLVVTLAHPDPYVSATLAVVCAAFMFMLLRTGFIVASLCVSAYVVFLLGIAGAEVGQTVQARVALTLLGGLMAMASYVVFPAWETPLLRDRLADWLTAGGRYAIAVFDAHARPAERRPRQVREALLDQRAARSEYEQLEGRARREPVRHRGLGPRAAQAAQTALSTAGRVTMLLEAHLPDRDAAPSPEAGEFAAALRTAVPKAVEAVRERRPLDWTAVQESLEHWQERAGERQGVAVRSAELLVEALDDLAEALAGGARQQRALQDPTRGGDPTH</sequence>
<feature type="transmembrane region" description="Helical" evidence="6">
    <location>
        <begin position="124"/>
        <end position="143"/>
    </location>
</feature>
<dbReference type="HOGENOM" id="CLU_013315_4_0_11"/>
<feature type="transmembrane region" description="Helical" evidence="6">
    <location>
        <begin position="465"/>
        <end position="482"/>
    </location>
</feature>
<dbReference type="RefSeq" id="WP_009717813.1">
    <property type="nucleotide sequence ID" value="NZ_GG657754.1"/>
</dbReference>
<keyword evidence="2 6" id="KW-0812">Transmembrane</keyword>
<evidence type="ECO:0000313" key="8">
    <source>
        <dbReference type="EMBL" id="EFL26013.1"/>
    </source>
</evidence>
<keyword evidence="4 6" id="KW-0472">Membrane</keyword>
<dbReference type="STRING" id="457427.SSOG_05727"/>
<feature type="transmembrane region" description="Helical" evidence="6">
    <location>
        <begin position="26"/>
        <end position="44"/>
    </location>
</feature>
<name>D9WQ53_9ACTN</name>
<dbReference type="Proteomes" id="UP000003963">
    <property type="component" value="Unassembled WGS sequence"/>
</dbReference>
<dbReference type="OrthoDB" id="128040at2"/>
<evidence type="ECO:0000256" key="6">
    <source>
        <dbReference type="SAM" id="Phobius"/>
    </source>
</evidence>
<evidence type="ECO:0000256" key="4">
    <source>
        <dbReference type="ARBA" id="ARBA00023136"/>
    </source>
</evidence>
<feature type="transmembrane region" description="Helical" evidence="6">
    <location>
        <begin position="149"/>
        <end position="168"/>
    </location>
</feature>
<dbReference type="EMBL" id="GG657754">
    <property type="protein sequence ID" value="EFL26013.1"/>
    <property type="molecule type" value="Genomic_DNA"/>
</dbReference>
<accession>D9WQ53</accession>
<proteinExistence type="predicted"/>
<feature type="transmembrane region" description="Helical" evidence="6">
    <location>
        <begin position="373"/>
        <end position="397"/>
    </location>
</feature>
<feature type="region of interest" description="Disordered" evidence="5">
    <location>
        <begin position="687"/>
        <end position="706"/>
    </location>
</feature>
<feature type="transmembrane region" description="Helical" evidence="6">
    <location>
        <begin position="442"/>
        <end position="459"/>
    </location>
</feature>
<dbReference type="AlphaFoldDB" id="D9WQ53"/>
<evidence type="ECO:0000313" key="9">
    <source>
        <dbReference type="Proteomes" id="UP000003963"/>
    </source>
</evidence>
<reference evidence="8 9" key="1">
    <citation type="submission" date="2009-02" db="EMBL/GenBank/DDBJ databases">
        <title>Annotation of Streptomyces hygroscopicus strain ATCC 53653.</title>
        <authorList>
            <consortium name="The Broad Institute Genome Sequencing Platform"/>
            <consortium name="Broad Institute Microbial Sequencing Center"/>
            <person name="Fischbach M."/>
            <person name="Godfrey P."/>
            <person name="Ward D."/>
            <person name="Young S."/>
            <person name="Zeng Q."/>
            <person name="Koehrsen M."/>
            <person name="Alvarado L."/>
            <person name="Berlin A.M."/>
            <person name="Bochicchio J."/>
            <person name="Borenstein D."/>
            <person name="Chapman S.B."/>
            <person name="Chen Z."/>
            <person name="Engels R."/>
            <person name="Freedman E."/>
            <person name="Gellesch M."/>
            <person name="Goldberg J."/>
            <person name="Griggs A."/>
            <person name="Gujja S."/>
            <person name="Heilman E.R."/>
            <person name="Heiman D.I."/>
            <person name="Hepburn T.A."/>
            <person name="Howarth C."/>
            <person name="Jen D."/>
            <person name="Larson L."/>
            <person name="Lewis B."/>
            <person name="Mehta T."/>
            <person name="Park D."/>
            <person name="Pearson M."/>
            <person name="Richards J."/>
            <person name="Roberts A."/>
            <person name="Saif S."/>
            <person name="Shea T.D."/>
            <person name="Shenoy N."/>
            <person name="Sisk P."/>
            <person name="Stolte C."/>
            <person name="Sykes S.N."/>
            <person name="Thomson T."/>
            <person name="Walk T."/>
            <person name="White J."/>
            <person name="Yandava C."/>
            <person name="Straight P."/>
            <person name="Clardy J."/>
            <person name="Hung D."/>
            <person name="Kolter R."/>
            <person name="Mekalanos J."/>
            <person name="Walker S."/>
            <person name="Walsh C.T."/>
            <person name="Wieland-Brown L.C."/>
            <person name="Haas B."/>
            <person name="Nusbaum C."/>
            <person name="Birren B."/>
        </authorList>
    </citation>
    <scope>NUCLEOTIDE SEQUENCE [LARGE SCALE GENOMIC DNA]</scope>
    <source>
        <strain evidence="8 9">ATCC 53653</strain>
    </source>
</reference>
<evidence type="ECO:0000259" key="7">
    <source>
        <dbReference type="Pfam" id="PF13515"/>
    </source>
</evidence>
<feature type="transmembrane region" description="Helical" evidence="6">
    <location>
        <begin position="494"/>
        <end position="514"/>
    </location>
</feature>
<dbReference type="PANTHER" id="PTHR47804:SF3">
    <property type="entry name" value="PROTEIN BRE4"/>
    <property type="match status" value="1"/>
</dbReference>
<dbReference type="InterPro" id="IPR052430">
    <property type="entry name" value="IVT-Associated"/>
</dbReference>
<comment type="subcellular location">
    <subcellularLocation>
        <location evidence="1">Membrane</location>
        <topology evidence="1">Multi-pass membrane protein</topology>
    </subcellularLocation>
</comment>
<dbReference type="InterPro" id="IPR049453">
    <property type="entry name" value="Memb_transporter_dom"/>
</dbReference>
<evidence type="ECO:0000256" key="5">
    <source>
        <dbReference type="SAM" id="MobiDB-lite"/>
    </source>
</evidence>
<keyword evidence="9" id="KW-1185">Reference proteome</keyword>
<dbReference type="GO" id="GO:0016020">
    <property type="term" value="C:membrane"/>
    <property type="evidence" value="ECO:0007669"/>
    <property type="project" value="UniProtKB-SubCell"/>
</dbReference>
<gene>
    <name evidence="8" type="ORF">SSOG_05727</name>
</gene>